<feature type="region of interest" description="Disordered" evidence="3">
    <location>
        <begin position="555"/>
        <end position="574"/>
    </location>
</feature>
<feature type="compositionally biased region" description="Polar residues" evidence="3">
    <location>
        <begin position="508"/>
        <end position="518"/>
    </location>
</feature>
<organism evidence="5 6">
    <name type="scientific">Hypsibius exemplaris</name>
    <name type="common">Freshwater tardigrade</name>
    <dbReference type="NCBI Taxonomy" id="2072580"/>
    <lineage>
        <taxon>Eukaryota</taxon>
        <taxon>Metazoa</taxon>
        <taxon>Ecdysozoa</taxon>
        <taxon>Tardigrada</taxon>
        <taxon>Eutardigrada</taxon>
        <taxon>Parachela</taxon>
        <taxon>Hypsibioidea</taxon>
        <taxon>Hypsibiidae</taxon>
        <taxon>Hypsibius</taxon>
    </lineage>
</organism>
<feature type="region of interest" description="Disordered" evidence="3">
    <location>
        <begin position="208"/>
        <end position="234"/>
    </location>
</feature>
<feature type="region of interest" description="Disordered" evidence="3">
    <location>
        <begin position="46"/>
        <end position="69"/>
    </location>
</feature>
<dbReference type="Proteomes" id="UP000192578">
    <property type="component" value="Unassembled WGS sequence"/>
</dbReference>
<dbReference type="InterPro" id="IPR006600">
    <property type="entry name" value="HTH_CenpB_DNA-bd_dom"/>
</dbReference>
<evidence type="ECO:0000259" key="4">
    <source>
        <dbReference type="PROSITE" id="PS51253"/>
    </source>
</evidence>
<accession>A0A1W0WEP5</accession>
<sequence>MDAPSRKKHKALTDEERLQMDDDLRNGMTIEEAAIKYGVSEATVRRNHKHIPPDRDNGTFDRTRKRTRKRTYSQIDVPLEEYVMSYEQEKALTREDIKTRARKLASNLGFPDFRTSDSWLDLFLKCRPAVKERLKAGSASRHKATSLPQSVTMPGRLASNAPRNNVLELTEDVAVMPRPAKPSQHVTTKDRKSLKMAAVEELAVLRSGKPAGPIPQHDGMRNTLTSEKPSPRNEAITPTEQKMYQFFRNLRSGAKDYLNDVEWSVEKILDRLKNLLLSDVVPDDARPCGLVTRNAATQTETTTGDLGAVKKGDILCSGESDYEVVRVLHSGSTGQWVTCFKRETVDEMVQMKILREDVFGAFRGRCEIELKRHDVYESPGSFRQIFGCFRHKSRVCLFFDSRGASLFREWINERDFFTTPPFADVIMDEIRCYMVGALLELVGLCIMPDHFWRHQFPSNVFVFVLKANYTMVQMVAPSAQDGSVDDSEDSRSSAESSQPVQCPDQLSDESTNSSTMSPTIVVKAPSSHPSSFPRAVTIQGAGMRTAFTMQAPGPITAATTQSTGKRSAISPHSTIRKKRLPSFPESLVHPQSTATRNYSEQSMVLDINSPWPNPSILQVEDSNSLPDVGVLHLMFGERAQESSIPLASPAAAPWLLDDAFAVNRNANSLSQGLPENPAPGWPRDPMISSINEPWLNHSLLQVQGLNNVQNSKLPYLFSGRWYQEPSATTAGLCLHDAAFAGNADSFLQHSHHPQAPVAGELRDLNAPTESLGDLLWGTPFLDSTLPNDLQSSLYMAQESACEWSRELTESLGDPFFCAPSLNSSHRDGFSSSPSMAQDSARGISYVAQEPYPGCYQGSSAPVANSGDQGSLLENIANLLDLQFSGEPSCGSSYPNDGLQNCYMSQDPNSGHCHGWSTPMANPEDPEFSDVPALASSHANSFQSLSRVLFEGTSSVQVRPSDIAPEALRQYHPIKRVCNRNAILQDDMQRLKSPGELLDTRVLSAICTLARNAINSQQKYSNYHGMLDPYWVARCNPHYKVCAAVRDAVQAGKTVVQPCFDGSNHFVTVVSHGRDGHVVRLLDSMDGLPTPNLLLQIWALFNVDDRPMRVELPRCPQQATGSNNCLVYAAAFALDTLDGLALTDANYGPEGEFRNWIKRMLDDEKLLPTPRKRAGRGQNLTVKKVDSLIITAEQAEKIRLDLNIFVAGIEETADGLPFL</sequence>
<dbReference type="OrthoDB" id="125347at2759"/>
<dbReference type="PROSITE" id="PS51253">
    <property type="entry name" value="HTH_CENPB"/>
    <property type="match status" value="1"/>
</dbReference>
<keyword evidence="2" id="KW-0238">DNA-binding</keyword>
<feature type="region of interest" description="Disordered" evidence="3">
    <location>
        <begin position="480"/>
        <end position="534"/>
    </location>
</feature>
<evidence type="ECO:0000313" key="6">
    <source>
        <dbReference type="Proteomes" id="UP000192578"/>
    </source>
</evidence>
<reference evidence="6" key="1">
    <citation type="submission" date="2017-01" db="EMBL/GenBank/DDBJ databases">
        <title>Comparative genomics of anhydrobiosis in the tardigrade Hypsibius dujardini.</title>
        <authorList>
            <person name="Yoshida Y."/>
            <person name="Koutsovoulos G."/>
            <person name="Laetsch D."/>
            <person name="Stevens L."/>
            <person name="Kumar S."/>
            <person name="Horikawa D."/>
            <person name="Ishino K."/>
            <person name="Komine S."/>
            <person name="Tomita M."/>
            <person name="Blaxter M."/>
            <person name="Arakawa K."/>
        </authorList>
    </citation>
    <scope>NUCLEOTIDE SEQUENCE [LARGE SCALE GENOMIC DNA]</scope>
    <source>
        <strain evidence="6">Z151</strain>
    </source>
</reference>
<proteinExistence type="predicted"/>
<feature type="domain" description="HTH CENPB-type" evidence="4">
    <location>
        <begin position="63"/>
        <end position="133"/>
    </location>
</feature>
<feature type="region of interest" description="Disordered" evidence="3">
    <location>
        <begin position="137"/>
        <end position="159"/>
    </location>
</feature>
<dbReference type="GO" id="GO:0005634">
    <property type="term" value="C:nucleus"/>
    <property type="evidence" value="ECO:0007669"/>
    <property type="project" value="UniProtKB-SubCell"/>
</dbReference>
<evidence type="ECO:0000256" key="3">
    <source>
        <dbReference type="SAM" id="MobiDB-lite"/>
    </source>
</evidence>
<protein>
    <recommendedName>
        <fullName evidence="4">HTH CENPB-type domain-containing protein</fullName>
    </recommendedName>
</protein>
<dbReference type="EMBL" id="MTYJ01000118">
    <property type="protein sequence ID" value="OQV13676.1"/>
    <property type="molecule type" value="Genomic_DNA"/>
</dbReference>
<evidence type="ECO:0000256" key="2">
    <source>
        <dbReference type="ARBA" id="ARBA00023125"/>
    </source>
</evidence>
<feature type="compositionally biased region" description="Polar residues" evidence="3">
    <location>
        <begin position="557"/>
        <end position="573"/>
    </location>
</feature>
<dbReference type="SUPFAM" id="SSF46689">
    <property type="entry name" value="Homeodomain-like"/>
    <property type="match status" value="1"/>
</dbReference>
<evidence type="ECO:0000313" key="5">
    <source>
        <dbReference type="EMBL" id="OQV13676.1"/>
    </source>
</evidence>
<comment type="subcellular location">
    <subcellularLocation>
        <location evidence="1">Nucleus</location>
    </subcellularLocation>
</comment>
<dbReference type="AlphaFoldDB" id="A0A1W0WEP5"/>
<dbReference type="InterPro" id="IPR038765">
    <property type="entry name" value="Papain-like_cys_pep_sf"/>
</dbReference>
<name>A0A1W0WEP5_HYPEX</name>
<gene>
    <name evidence="5" type="ORF">BV898_12070</name>
</gene>
<dbReference type="GO" id="GO:0003677">
    <property type="term" value="F:DNA binding"/>
    <property type="evidence" value="ECO:0007669"/>
    <property type="project" value="UniProtKB-KW"/>
</dbReference>
<dbReference type="InterPro" id="IPR009057">
    <property type="entry name" value="Homeodomain-like_sf"/>
</dbReference>
<dbReference type="Gene3D" id="3.30.200.20">
    <property type="entry name" value="Phosphorylase Kinase, domain 1"/>
    <property type="match status" value="1"/>
</dbReference>
<comment type="caution">
    <text evidence="5">The sequence shown here is derived from an EMBL/GenBank/DDBJ whole genome shotgun (WGS) entry which is preliminary data.</text>
</comment>
<keyword evidence="6" id="KW-1185">Reference proteome</keyword>
<evidence type="ECO:0000256" key="1">
    <source>
        <dbReference type="ARBA" id="ARBA00004123"/>
    </source>
</evidence>
<feature type="compositionally biased region" description="Basic and acidic residues" evidence="3">
    <location>
        <begin position="51"/>
        <end position="62"/>
    </location>
</feature>
<dbReference type="SUPFAM" id="SSF54001">
    <property type="entry name" value="Cysteine proteinases"/>
    <property type="match status" value="1"/>
</dbReference>
<dbReference type="Pfam" id="PF03221">
    <property type="entry name" value="HTH_Tnp_Tc5"/>
    <property type="match status" value="1"/>
</dbReference>